<evidence type="ECO:0000256" key="2">
    <source>
        <dbReference type="SAM" id="Phobius"/>
    </source>
</evidence>
<sequence length="238" mass="25893">MNWWNDFISWLTASDAQSTIFMAVVIGVSMIISGLIAAGIGRAGIKRLVAQRDREQRTAAIATLIDAATEATAWNSLTPQERVLADRAVGQADTTVRLLPVRGSSIAADWASHQLAEMKRASSRTDSTLDSSVAEFRDCLLDWLERPGRAKKVFQNDLERWSFSDEAENVAAPTDKPRDLPAETQPELRSNITPTPRFSDASRADATTQKLIDDVAALDAAKKHPQSASSAADEKNAS</sequence>
<dbReference type="Proteomes" id="UP000662814">
    <property type="component" value="Chromosome"/>
</dbReference>
<accession>A0ABX6YF36</accession>
<evidence type="ECO:0000256" key="1">
    <source>
        <dbReference type="SAM" id="MobiDB-lite"/>
    </source>
</evidence>
<organism evidence="3 4">
    <name type="scientific">Paramicrobacterium chengjingii</name>
    <dbReference type="NCBI Taxonomy" id="2769067"/>
    <lineage>
        <taxon>Bacteria</taxon>
        <taxon>Bacillati</taxon>
        <taxon>Actinomycetota</taxon>
        <taxon>Actinomycetes</taxon>
        <taxon>Micrococcales</taxon>
        <taxon>Microbacteriaceae</taxon>
        <taxon>Paramicrobacterium</taxon>
    </lineage>
</organism>
<keyword evidence="2" id="KW-0812">Transmembrane</keyword>
<gene>
    <name evidence="3" type="ORF">HCR76_09245</name>
</gene>
<keyword evidence="2" id="KW-0472">Membrane</keyword>
<keyword evidence="4" id="KW-1185">Reference proteome</keyword>
<feature type="region of interest" description="Disordered" evidence="1">
    <location>
        <begin position="165"/>
        <end position="238"/>
    </location>
</feature>
<evidence type="ECO:0008006" key="5">
    <source>
        <dbReference type="Google" id="ProtNLM"/>
    </source>
</evidence>
<dbReference type="EMBL" id="CP061169">
    <property type="protein sequence ID" value="QPZ37066.1"/>
    <property type="molecule type" value="Genomic_DNA"/>
</dbReference>
<protein>
    <recommendedName>
        <fullName evidence="5">DUF4760 domain-containing protein</fullName>
    </recommendedName>
</protein>
<feature type="compositionally biased region" description="Polar residues" evidence="1">
    <location>
        <begin position="187"/>
        <end position="196"/>
    </location>
</feature>
<evidence type="ECO:0000313" key="4">
    <source>
        <dbReference type="Proteomes" id="UP000662814"/>
    </source>
</evidence>
<name>A0ABX6YF36_9MICO</name>
<dbReference type="RefSeq" id="WP_166993109.1">
    <property type="nucleotide sequence ID" value="NZ_CP061169.1"/>
</dbReference>
<proteinExistence type="predicted"/>
<feature type="transmembrane region" description="Helical" evidence="2">
    <location>
        <begin position="20"/>
        <end position="45"/>
    </location>
</feature>
<keyword evidence="2" id="KW-1133">Transmembrane helix</keyword>
<reference evidence="3 4" key="1">
    <citation type="submission" date="2020-12" db="EMBL/GenBank/DDBJ databases">
        <title>Microbacterium sp. HY060.</title>
        <authorList>
            <person name="Zhou J."/>
        </authorList>
    </citation>
    <scope>NUCLEOTIDE SEQUENCE [LARGE SCALE GENOMIC DNA]</scope>
    <source>
        <strain evidence="3 4">HY60</strain>
    </source>
</reference>
<evidence type="ECO:0000313" key="3">
    <source>
        <dbReference type="EMBL" id="QPZ37066.1"/>
    </source>
</evidence>